<dbReference type="AlphaFoldDB" id="A0A8J3P674"/>
<comment type="caution">
    <text evidence="2">The sequence shown here is derived from an EMBL/GenBank/DDBJ whole genome shotgun (WGS) entry which is preliminary data.</text>
</comment>
<keyword evidence="1" id="KW-0812">Transmembrane</keyword>
<sequence length="203" mass="20552">MSNNEQDTLTGFERRLGDELAALDAVAERGAVAPARSRRAPIAATAGFAVLAGVAVLAAAPSVLSSPSGPTSGVTAQASPELAPVAFTVTKNANGSVTFTARDIVDAAAATKALNDAGIAGKVINGHECEIPAGYGMTRPLKAGISTLTHEATSNDPFITTSATFDKSMYKPGGGLAILVSREHGLVQILSIAFDKAEEAADC</sequence>
<organism evidence="2 3">
    <name type="scientific">Catellatospora citrea</name>
    <dbReference type="NCBI Taxonomy" id="53366"/>
    <lineage>
        <taxon>Bacteria</taxon>
        <taxon>Bacillati</taxon>
        <taxon>Actinomycetota</taxon>
        <taxon>Actinomycetes</taxon>
        <taxon>Micromonosporales</taxon>
        <taxon>Micromonosporaceae</taxon>
        <taxon>Catellatospora</taxon>
    </lineage>
</organism>
<dbReference type="RefSeq" id="WP_120319090.1">
    <property type="nucleotide sequence ID" value="NZ_BONH01000072.1"/>
</dbReference>
<accession>A0A8J3P674</accession>
<evidence type="ECO:0000313" key="3">
    <source>
        <dbReference type="Proteomes" id="UP000659904"/>
    </source>
</evidence>
<reference evidence="2 3" key="1">
    <citation type="submission" date="2021-01" db="EMBL/GenBank/DDBJ databases">
        <title>Whole genome shotgun sequence of Catellatospora citrea NBRC 14495.</title>
        <authorList>
            <person name="Komaki H."/>
            <person name="Tamura T."/>
        </authorList>
    </citation>
    <scope>NUCLEOTIDE SEQUENCE [LARGE SCALE GENOMIC DNA]</scope>
    <source>
        <strain evidence="2 3">NBRC 14495</strain>
    </source>
</reference>
<keyword evidence="3" id="KW-1185">Reference proteome</keyword>
<dbReference type="EMBL" id="BONH01000072">
    <property type="protein sequence ID" value="GIG03131.1"/>
    <property type="molecule type" value="Genomic_DNA"/>
</dbReference>
<protein>
    <submittedName>
        <fullName evidence="2">Uncharacterized protein</fullName>
    </submittedName>
</protein>
<keyword evidence="1" id="KW-0472">Membrane</keyword>
<dbReference type="Proteomes" id="UP000659904">
    <property type="component" value="Unassembled WGS sequence"/>
</dbReference>
<proteinExistence type="predicted"/>
<evidence type="ECO:0000313" key="2">
    <source>
        <dbReference type="EMBL" id="GIG03131.1"/>
    </source>
</evidence>
<gene>
    <name evidence="2" type="ORF">Cci01nite_82240</name>
</gene>
<evidence type="ECO:0000256" key="1">
    <source>
        <dbReference type="SAM" id="Phobius"/>
    </source>
</evidence>
<keyword evidence="1" id="KW-1133">Transmembrane helix</keyword>
<feature type="transmembrane region" description="Helical" evidence="1">
    <location>
        <begin position="42"/>
        <end position="64"/>
    </location>
</feature>
<name>A0A8J3P674_9ACTN</name>